<feature type="repeat" description="TPR" evidence="1">
    <location>
        <begin position="554"/>
        <end position="587"/>
    </location>
</feature>
<dbReference type="AlphaFoldDB" id="A0AAP0BHS8"/>
<organism evidence="2 3">
    <name type="scientific">Platanthera zijinensis</name>
    <dbReference type="NCBI Taxonomy" id="2320716"/>
    <lineage>
        <taxon>Eukaryota</taxon>
        <taxon>Viridiplantae</taxon>
        <taxon>Streptophyta</taxon>
        <taxon>Embryophyta</taxon>
        <taxon>Tracheophyta</taxon>
        <taxon>Spermatophyta</taxon>
        <taxon>Magnoliopsida</taxon>
        <taxon>Liliopsida</taxon>
        <taxon>Asparagales</taxon>
        <taxon>Orchidaceae</taxon>
        <taxon>Orchidoideae</taxon>
        <taxon>Orchideae</taxon>
        <taxon>Orchidinae</taxon>
        <taxon>Platanthera</taxon>
    </lineage>
</organism>
<sequence>MAVAFLEEEEEIEMPMSVRELSANGRSVNASEIEAQLDLGKIEDAESSLREGLALNFEEARALLGRLEYQRGNIEAALRVFHGVDLQAAIERLQSSPTEKLQSKRPRSHGESLNAYLQPGANLVLEALYLKAASLQKLGKAIDAAHECNTLLNAVEKMFQNGAPELLVDIKLQETVSKAVELLPELWKQAGNIQEALTSYRNGLLNKWNLDDESSARIHKKLAELLLYGGIEASPPSFSTQNDCIFIPMNNIEEAVLLLMILLRKWHMGKIPKDPSVMEHLTYALSICDQTFLLAKQFEELKPGTYNRCDRWNTLALCYSGVGYHIDALNLLRKSLNKLEKPNDIAALLLAAKICSKDCLLAAEGVEYAQRAVANAQGDDAHLKSVALRFQGICLGKQAKNVSSDLERSRLHDEALKSINEAIVHDRSNPELVYDLGLEYAEHHDMNSALRCAKEFIDATGGSISRGWRLLSLILSAQQRYKEAEVVTDAALDETVKPEQGKILRIKAKLKVAQSSHMDAVETYRILLALSQAQRKSTAPFKTSSQIENDFSEFEVWEGLANLYSSLSHWKDAEICLEKARELNPYSAPPLQTEGFIYEALHQTKLAMAAYCNALQVDGKHASSKVALAVLLWKSGSKSLAAARSHLSDALRLEPTNKLAWYYLGMIHKDDGRLNDAADCFQAASMLEESEPVESFSSLS</sequence>
<keyword evidence="2" id="KW-0808">Transferase</keyword>
<dbReference type="InterPro" id="IPR011990">
    <property type="entry name" value="TPR-like_helical_dom_sf"/>
</dbReference>
<keyword evidence="1" id="KW-0802">TPR repeat</keyword>
<reference evidence="2 3" key="1">
    <citation type="journal article" date="2022" name="Nat. Plants">
        <title>Genomes of leafy and leafless Platanthera orchids illuminate the evolution of mycoheterotrophy.</title>
        <authorList>
            <person name="Li M.H."/>
            <person name="Liu K.W."/>
            <person name="Li Z."/>
            <person name="Lu H.C."/>
            <person name="Ye Q.L."/>
            <person name="Zhang D."/>
            <person name="Wang J.Y."/>
            <person name="Li Y.F."/>
            <person name="Zhong Z.M."/>
            <person name="Liu X."/>
            <person name="Yu X."/>
            <person name="Liu D.K."/>
            <person name="Tu X.D."/>
            <person name="Liu B."/>
            <person name="Hao Y."/>
            <person name="Liao X.Y."/>
            <person name="Jiang Y.T."/>
            <person name="Sun W.H."/>
            <person name="Chen J."/>
            <person name="Chen Y.Q."/>
            <person name="Ai Y."/>
            <person name="Zhai J.W."/>
            <person name="Wu S.S."/>
            <person name="Zhou Z."/>
            <person name="Hsiao Y.Y."/>
            <person name="Wu W.L."/>
            <person name="Chen Y.Y."/>
            <person name="Lin Y.F."/>
            <person name="Hsu J.L."/>
            <person name="Li C.Y."/>
            <person name="Wang Z.W."/>
            <person name="Zhao X."/>
            <person name="Zhong W.Y."/>
            <person name="Ma X.K."/>
            <person name="Ma L."/>
            <person name="Huang J."/>
            <person name="Chen G.Z."/>
            <person name="Huang M.Z."/>
            <person name="Huang L."/>
            <person name="Peng D.H."/>
            <person name="Luo Y.B."/>
            <person name="Zou S.Q."/>
            <person name="Chen S.P."/>
            <person name="Lan S."/>
            <person name="Tsai W.C."/>
            <person name="Van de Peer Y."/>
            <person name="Liu Z.J."/>
        </authorList>
    </citation>
    <scope>NUCLEOTIDE SEQUENCE [LARGE SCALE GENOMIC DNA]</scope>
    <source>
        <strain evidence="2">Lor287</strain>
    </source>
</reference>
<dbReference type="SMART" id="SM00028">
    <property type="entry name" value="TPR"/>
    <property type="match status" value="5"/>
</dbReference>
<dbReference type="PROSITE" id="PS50005">
    <property type="entry name" value="TPR"/>
    <property type="match status" value="2"/>
</dbReference>
<feature type="repeat" description="TPR" evidence="1">
    <location>
        <begin position="658"/>
        <end position="691"/>
    </location>
</feature>
<dbReference type="SUPFAM" id="SSF48452">
    <property type="entry name" value="TPR-like"/>
    <property type="match status" value="2"/>
</dbReference>
<dbReference type="GO" id="GO:0016757">
    <property type="term" value="F:glycosyltransferase activity"/>
    <property type="evidence" value="ECO:0007669"/>
    <property type="project" value="UniProtKB-KW"/>
</dbReference>
<comment type="caution">
    <text evidence="2">The sequence shown here is derived from an EMBL/GenBank/DDBJ whole genome shotgun (WGS) entry which is preliminary data.</text>
</comment>
<evidence type="ECO:0000313" key="3">
    <source>
        <dbReference type="Proteomes" id="UP001418222"/>
    </source>
</evidence>
<evidence type="ECO:0000313" key="2">
    <source>
        <dbReference type="EMBL" id="KAK8938781.1"/>
    </source>
</evidence>
<proteinExistence type="predicted"/>
<dbReference type="InterPro" id="IPR043376">
    <property type="entry name" value="NPG1-like"/>
</dbReference>
<dbReference type="EMBL" id="JBBWWQ010000009">
    <property type="protein sequence ID" value="KAK8938781.1"/>
    <property type="molecule type" value="Genomic_DNA"/>
</dbReference>
<name>A0AAP0BHS8_9ASPA</name>
<keyword evidence="3" id="KW-1185">Reference proteome</keyword>
<dbReference type="InterPro" id="IPR019734">
    <property type="entry name" value="TPR_rpt"/>
</dbReference>
<keyword evidence="2" id="KW-0328">Glycosyltransferase</keyword>
<gene>
    <name evidence="2" type="primary">SPY</name>
    <name evidence="2" type="ORF">KSP39_PZI011453</name>
</gene>
<dbReference type="PANTHER" id="PTHR44102:SF5">
    <property type="entry name" value="PROTEIN NPG1"/>
    <property type="match status" value="1"/>
</dbReference>
<protein>
    <submittedName>
        <fullName evidence="2">UDP-N-acetylglucosamine--peptide N-acetylglucosaminyltransferase SPINDLY</fullName>
    </submittedName>
</protein>
<dbReference type="PANTHER" id="PTHR44102">
    <property type="entry name" value="PROTEIN NPG1"/>
    <property type="match status" value="1"/>
</dbReference>
<dbReference type="Pfam" id="PF13432">
    <property type="entry name" value="TPR_16"/>
    <property type="match status" value="2"/>
</dbReference>
<dbReference type="Gene3D" id="1.25.40.10">
    <property type="entry name" value="Tetratricopeptide repeat domain"/>
    <property type="match status" value="3"/>
</dbReference>
<accession>A0AAP0BHS8</accession>
<evidence type="ECO:0000256" key="1">
    <source>
        <dbReference type="PROSITE-ProRule" id="PRU00339"/>
    </source>
</evidence>
<dbReference type="Proteomes" id="UP001418222">
    <property type="component" value="Unassembled WGS sequence"/>
</dbReference>